<organism evidence="2 3">
    <name type="scientific">Fastidiosipila sanguinis</name>
    <dbReference type="NCBI Taxonomy" id="236753"/>
    <lineage>
        <taxon>Bacteria</taxon>
        <taxon>Bacillati</taxon>
        <taxon>Bacillota</taxon>
        <taxon>Clostridia</taxon>
        <taxon>Eubacteriales</taxon>
        <taxon>Oscillospiraceae</taxon>
        <taxon>Fastidiosipila</taxon>
    </lineage>
</organism>
<dbReference type="RefSeq" id="WP_106012785.1">
    <property type="nucleotide sequence ID" value="NZ_CP027226.1"/>
</dbReference>
<dbReference type="Proteomes" id="UP000237947">
    <property type="component" value="Chromosome"/>
</dbReference>
<sequence length="156" mass="18146">MFEPLLFQFILQLAGIDELNYIKRLRYVIETNLITLKKMRAEAGHVSAIDTTIPKVSKVGSRGNYDWEAIQLVEQQEKIDQYQEEYDELKKEIMNNVRKMNDPVLREIIISHYIEDKELKIVAGVIGYSSHIYQLHAEALEEYGRAKSQIALDDLC</sequence>
<evidence type="ECO:0000313" key="2">
    <source>
        <dbReference type="EMBL" id="AVM42835.1"/>
    </source>
</evidence>
<dbReference type="EMBL" id="CP027226">
    <property type="protein sequence ID" value="AVM42835.1"/>
    <property type="molecule type" value="Genomic_DNA"/>
</dbReference>
<reference evidence="3" key="1">
    <citation type="submission" date="2018-02" db="EMBL/GenBank/DDBJ databases">
        <authorList>
            <person name="Holder M.E."/>
            <person name="Ajami N.J."/>
            <person name="Petrosino J.F."/>
        </authorList>
    </citation>
    <scope>NUCLEOTIDE SEQUENCE [LARGE SCALE GENOMIC DNA]</scope>
    <source>
        <strain evidence="3">CCUG 47711</strain>
    </source>
</reference>
<accession>A0A2S0KP75</accession>
<evidence type="ECO:0000256" key="1">
    <source>
        <dbReference type="SAM" id="Coils"/>
    </source>
</evidence>
<evidence type="ECO:0000313" key="3">
    <source>
        <dbReference type="Proteomes" id="UP000237947"/>
    </source>
</evidence>
<feature type="coiled-coil region" evidence="1">
    <location>
        <begin position="72"/>
        <end position="99"/>
    </location>
</feature>
<keyword evidence="3" id="KW-1185">Reference proteome</keyword>
<proteinExistence type="predicted"/>
<evidence type="ECO:0008006" key="4">
    <source>
        <dbReference type="Google" id="ProtNLM"/>
    </source>
</evidence>
<dbReference type="AlphaFoldDB" id="A0A2S0KP75"/>
<dbReference type="KEGG" id="fsa:C5Q98_06250"/>
<keyword evidence="1" id="KW-0175">Coiled coil</keyword>
<gene>
    <name evidence="2" type="ORF">C5Q98_06250</name>
</gene>
<name>A0A2S0KP75_9FIRM</name>
<protein>
    <recommendedName>
        <fullName evidence="4">DUF1492 domain-containing protein</fullName>
    </recommendedName>
</protein>